<evidence type="ECO:0000313" key="5">
    <source>
        <dbReference type="Proteomes" id="UP000006591"/>
    </source>
</evidence>
<dbReference type="AlphaFoldDB" id="A0A0E0IC43"/>
<protein>
    <submittedName>
        <fullName evidence="4">Uncharacterized protein</fullName>
    </submittedName>
</protein>
<evidence type="ECO:0000256" key="3">
    <source>
        <dbReference type="SAM" id="MobiDB-lite"/>
    </source>
</evidence>
<organism evidence="4">
    <name type="scientific">Oryza nivara</name>
    <name type="common">Indian wild rice</name>
    <name type="synonym">Oryza sativa f. spontanea</name>
    <dbReference type="NCBI Taxonomy" id="4536"/>
    <lineage>
        <taxon>Eukaryota</taxon>
        <taxon>Viridiplantae</taxon>
        <taxon>Streptophyta</taxon>
        <taxon>Embryophyta</taxon>
        <taxon>Tracheophyta</taxon>
        <taxon>Spermatophyta</taxon>
        <taxon>Magnoliopsida</taxon>
        <taxon>Liliopsida</taxon>
        <taxon>Poales</taxon>
        <taxon>Poaceae</taxon>
        <taxon>BOP clade</taxon>
        <taxon>Oryzoideae</taxon>
        <taxon>Oryzeae</taxon>
        <taxon>Oryzinae</taxon>
        <taxon>Oryza</taxon>
    </lineage>
</organism>
<dbReference type="InterPro" id="IPR036643">
    <property type="entry name" value="RNApol_insert_sf"/>
</dbReference>
<keyword evidence="5" id="KW-1185">Reference proteome</keyword>
<dbReference type="GO" id="GO:0005666">
    <property type="term" value="C:RNA polymerase III complex"/>
    <property type="evidence" value="ECO:0007669"/>
    <property type="project" value="TreeGrafter"/>
</dbReference>
<dbReference type="EnsemblPlants" id="ONIVA08G16490.1">
    <property type="protein sequence ID" value="ONIVA08G16490.1"/>
    <property type="gene ID" value="ONIVA08G16490"/>
</dbReference>
<proteinExistence type="predicted"/>
<feature type="compositionally biased region" description="Low complexity" evidence="3">
    <location>
        <begin position="31"/>
        <end position="44"/>
    </location>
</feature>
<sequence>MPSGERRNQSVLWGGERDWMRPRPTRREQTQQHSSTSTSTSTSTKRARWQGEDDEEDDQINGLPDRLELRRARVPSARLMPQLLYPFVPIKYVISCSIWEQAKDLHFLRPKQEGYLKKDGVKFNDITIMRFGPGQAIELEAYAVKGMRKVHSKWSPVATTAWYRISLSRFNGKRYQLLLSQEAHTLCRECVIMGPSGEQVGLKRVRDHFICKYWNTCHRPPFLNLTPFAEFVAVSDQLSCSNHYLSIVSPG</sequence>
<dbReference type="PANTHER" id="PTHR11800">
    <property type="entry name" value="DNA-DIRECTED RNA POLYMERASE"/>
    <property type="match status" value="1"/>
</dbReference>
<evidence type="ECO:0000256" key="2">
    <source>
        <dbReference type="ARBA" id="ARBA00023163"/>
    </source>
</evidence>
<dbReference type="STRING" id="4536.A0A0E0IC43"/>
<dbReference type="Gene3D" id="3.30.1360.10">
    <property type="entry name" value="RNA polymerase, RBP11-like subunit"/>
    <property type="match status" value="1"/>
</dbReference>
<keyword evidence="2" id="KW-0804">Transcription</keyword>
<dbReference type="PANTHER" id="PTHR11800:SF13">
    <property type="entry name" value="DNA-DIRECTED RNA POLYMERASES I AND III SUBUNIT RPAC1"/>
    <property type="match status" value="1"/>
</dbReference>
<reference evidence="4" key="1">
    <citation type="submission" date="2015-04" db="UniProtKB">
        <authorList>
            <consortium name="EnsemblPlants"/>
        </authorList>
    </citation>
    <scope>IDENTIFICATION</scope>
    <source>
        <strain evidence="4">SL10</strain>
    </source>
</reference>
<dbReference type="InterPro" id="IPR050518">
    <property type="entry name" value="Rpo3/RPB3_RNA_Pol_subunit"/>
</dbReference>
<name>A0A0E0IC43_ORYNI</name>
<evidence type="ECO:0000313" key="4">
    <source>
        <dbReference type="EnsemblPlants" id="ONIVA08G16490.1"/>
    </source>
</evidence>
<dbReference type="SUPFAM" id="SSF56553">
    <property type="entry name" value="Insert subdomain of RNA polymerase alpha subunit"/>
    <property type="match status" value="1"/>
</dbReference>
<evidence type="ECO:0000256" key="1">
    <source>
        <dbReference type="ARBA" id="ARBA00022478"/>
    </source>
</evidence>
<dbReference type="GO" id="GO:0005736">
    <property type="term" value="C:RNA polymerase I complex"/>
    <property type="evidence" value="ECO:0007669"/>
    <property type="project" value="TreeGrafter"/>
</dbReference>
<keyword evidence="1" id="KW-0240">DNA-directed RNA polymerase</keyword>
<dbReference type="Proteomes" id="UP000006591">
    <property type="component" value="Chromosome 8"/>
</dbReference>
<feature type="region of interest" description="Disordered" evidence="3">
    <location>
        <begin position="1"/>
        <end position="62"/>
    </location>
</feature>
<dbReference type="GO" id="GO:0006351">
    <property type="term" value="P:DNA-templated transcription"/>
    <property type="evidence" value="ECO:0007669"/>
    <property type="project" value="InterPro"/>
</dbReference>
<dbReference type="Gramene" id="ONIVA08G16490.1">
    <property type="protein sequence ID" value="ONIVA08G16490.1"/>
    <property type="gene ID" value="ONIVA08G16490"/>
</dbReference>
<accession>A0A0E0IC43</accession>
<reference evidence="4" key="2">
    <citation type="submission" date="2018-04" db="EMBL/GenBank/DDBJ databases">
        <title>OnivRS2 (Oryza nivara Reference Sequence Version 2).</title>
        <authorList>
            <person name="Zhang J."/>
            <person name="Kudrna D."/>
            <person name="Lee S."/>
            <person name="Talag J."/>
            <person name="Rajasekar S."/>
            <person name="Welchert J."/>
            <person name="Hsing Y.-I."/>
            <person name="Wing R.A."/>
        </authorList>
    </citation>
    <scope>NUCLEOTIDE SEQUENCE [LARGE SCALE GENOMIC DNA]</scope>
    <source>
        <strain evidence="4">SL10</strain>
    </source>
</reference>
<dbReference type="GO" id="GO:0003899">
    <property type="term" value="F:DNA-directed RNA polymerase activity"/>
    <property type="evidence" value="ECO:0007669"/>
    <property type="project" value="TreeGrafter"/>
</dbReference>
<feature type="compositionally biased region" description="Basic and acidic residues" evidence="3">
    <location>
        <begin position="15"/>
        <end position="30"/>
    </location>
</feature>
<dbReference type="eggNOG" id="KOG1521">
    <property type="taxonomic scope" value="Eukaryota"/>
</dbReference>
<dbReference type="GO" id="GO:0046983">
    <property type="term" value="F:protein dimerization activity"/>
    <property type="evidence" value="ECO:0007669"/>
    <property type="project" value="InterPro"/>
</dbReference>
<dbReference type="InterPro" id="IPR036603">
    <property type="entry name" value="RBP11-like"/>
</dbReference>